<protein>
    <submittedName>
        <fullName evidence="7">Alkaline phosphatase</fullName>
        <ecNumber evidence="7">3.1.3.1</ecNumber>
    </submittedName>
</protein>
<dbReference type="GO" id="GO:0004198">
    <property type="term" value="F:calcium-dependent cysteine-type endopeptidase activity"/>
    <property type="evidence" value="ECO:0007669"/>
    <property type="project" value="InterPro"/>
</dbReference>
<keyword evidence="3 5" id="KW-0378">Hydrolase</keyword>
<accession>A0A6J4PDL6</accession>
<dbReference type="InterPro" id="IPR001300">
    <property type="entry name" value="Peptidase_C2_calpain_cat"/>
</dbReference>
<dbReference type="PANTHER" id="PTHR10183:SF379">
    <property type="entry name" value="CALPAIN-5"/>
    <property type="match status" value="1"/>
</dbReference>
<dbReference type="InterPro" id="IPR001343">
    <property type="entry name" value="Hemolysn_Ca-bd"/>
</dbReference>
<dbReference type="GO" id="GO:0005509">
    <property type="term" value="F:calcium ion binding"/>
    <property type="evidence" value="ECO:0007669"/>
    <property type="project" value="InterPro"/>
</dbReference>
<keyword evidence="4 5" id="KW-0788">Thiol protease</keyword>
<feature type="active site" evidence="5">
    <location>
        <position position="442"/>
    </location>
</feature>
<comment type="similarity">
    <text evidence="1">Belongs to the peptidase C2 family.</text>
</comment>
<dbReference type="EC" id="3.1.3.1" evidence="7"/>
<dbReference type="Pfam" id="PF00353">
    <property type="entry name" value="HemolysinCabind"/>
    <property type="match status" value="2"/>
</dbReference>
<dbReference type="Pfam" id="PF00648">
    <property type="entry name" value="Peptidase_C2"/>
    <property type="match status" value="1"/>
</dbReference>
<evidence type="ECO:0000256" key="4">
    <source>
        <dbReference type="ARBA" id="ARBA00022807"/>
    </source>
</evidence>
<evidence type="ECO:0000256" key="1">
    <source>
        <dbReference type="ARBA" id="ARBA00007623"/>
    </source>
</evidence>
<proteinExistence type="inferred from homology"/>
<dbReference type="Gene3D" id="2.150.10.10">
    <property type="entry name" value="Serralysin-like metalloprotease, C-terminal"/>
    <property type="match status" value="1"/>
</dbReference>
<feature type="domain" description="Calpain catalytic" evidence="6">
    <location>
        <begin position="249"/>
        <end position="480"/>
    </location>
</feature>
<evidence type="ECO:0000256" key="2">
    <source>
        <dbReference type="ARBA" id="ARBA00022670"/>
    </source>
</evidence>
<dbReference type="InterPro" id="IPR038765">
    <property type="entry name" value="Papain-like_cys_pep_sf"/>
</dbReference>
<keyword evidence="2 5" id="KW-0645">Protease</keyword>
<dbReference type="InterPro" id="IPR022684">
    <property type="entry name" value="Calpain_cysteine_protease"/>
</dbReference>
<gene>
    <name evidence="7" type="ORF">AVDCRST_MAG64-2431</name>
</gene>
<evidence type="ECO:0000313" key="7">
    <source>
        <dbReference type="EMBL" id="CAA9412900.1"/>
    </source>
</evidence>
<dbReference type="SMART" id="SM00230">
    <property type="entry name" value="CysPc"/>
    <property type="match status" value="1"/>
</dbReference>
<dbReference type="SUPFAM" id="SSF51120">
    <property type="entry name" value="beta-Roll"/>
    <property type="match status" value="1"/>
</dbReference>
<dbReference type="GO" id="GO:0006508">
    <property type="term" value="P:proteolysis"/>
    <property type="evidence" value="ECO:0007669"/>
    <property type="project" value="UniProtKB-KW"/>
</dbReference>
<dbReference type="GO" id="GO:0005737">
    <property type="term" value="C:cytoplasm"/>
    <property type="evidence" value="ECO:0007669"/>
    <property type="project" value="TreeGrafter"/>
</dbReference>
<dbReference type="PRINTS" id="PR00313">
    <property type="entry name" value="CABNDNGRPT"/>
</dbReference>
<dbReference type="EMBL" id="CADCUQ010000539">
    <property type="protein sequence ID" value="CAA9412900.1"/>
    <property type="molecule type" value="Genomic_DNA"/>
</dbReference>
<sequence length="480" mass="49238">MQDCQSRTSDPTREDARATMEPLEARVLMAAQPIVEVRDDELVVTGTDGADQIVVSQTDGEVSLDLNGTTSTHPGSFARLTIDGRGGNDVITLDPTVTADAVIHGGAGNDSITAGRGNDRLFGGPGVNMLFGAGGDDTLVTVGGSTADRLVGGPGRDAFWLDAGGSEVVNDVTPDEAKGSVNRVSNFHNSKTTATVYTNVKKTVRVAGKKVTSVQRVATTKVVPAAKHLVGPNLVDPKLSAAATGYTNFRDRSLFARGGPAGTDVTQGQVGDCYFLAVLSSVAETRPELLRRTIVDLGDGTFAVRLRRGPASVYVRVDADLPTTADGNLAYANFGGGLSLWVPLLEKAWAAFRTGTGGYAAIDGGWMDESYKALGMAPASTMTGTGEAVLAAMAAALAAGKSVTYAVGDPPAGSGLVGFHAYTVDRVTIGADGKPTSVTLRNPWAVDGHASADGADDGFVTIPAGLAGKAMLGFTVGTFA</sequence>
<dbReference type="PANTHER" id="PTHR10183">
    <property type="entry name" value="CALPAIN"/>
    <property type="match status" value="1"/>
</dbReference>
<evidence type="ECO:0000256" key="5">
    <source>
        <dbReference type="PROSITE-ProRule" id="PRU00239"/>
    </source>
</evidence>
<reference evidence="7" key="1">
    <citation type="submission" date="2020-02" db="EMBL/GenBank/DDBJ databases">
        <authorList>
            <person name="Meier V. D."/>
        </authorList>
    </citation>
    <scope>NUCLEOTIDE SEQUENCE</scope>
    <source>
        <strain evidence="7">AVDCRST_MAG64</strain>
    </source>
</reference>
<evidence type="ECO:0000259" key="6">
    <source>
        <dbReference type="PROSITE" id="PS50203"/>
    </source>
</evidence>
<feature type="active site" evidence="5">
    <location>
        <position position="273"/>
    </location>
</feature>
<dbReference type="AlphaFoldDB" id="A0A6J4PDL6"/>
<dbReference type="InterPro" id="IPR011049">
    <property type="entry name" value="Serralysin-like_metalloprot_C"/>
</dbReference>
<name>A0A6J4PDL6_9BACT</name>
<dbReference type="GO" id="GO:0004035">
    <property type="term" value="F:alkaline phosphatase activity"/>
    <property type="evidence" value="ECO:0007669"/>
    <property type="project" value="UniProtKB-EC"/>
</dbReference>
<feature type="active site" evidence="5">
    <location>
        <position position="420"/>
    </location>
</feature>
<organism evidence="7">
    <name type="scientific">uncultured Phycisphaerae bacterium</name>
    <dbReference type="NCBI Taxonomy" id="904963"/>
    <lineage>
        <taxon>Bacteria</taxon>
        <taxon>Pseudomonadati</taxon>
        <taxon>Planctomycetota</taxon>
        <taxon>Phycisphaerae</taxon>
        <taxon>environmental samples</taxon>
    </lineage>
</organism>
<dbReference type="SUPFAM" id="SSF54001">
    <property type="entry name" value="Cysteine proteinases"/>
    <property type="match status" value="1"/>
</dbReference>
<evidence type="ECO:0000256" key="3">
    <source>
        <dbReference type="ARBA" id="ARBA00022801"/>
    </source>
</evidence>
<dbReference type="PROSITE" id="PS50203">
    <property type="entry name" value="CALPAIN_CAT"/>
    <property type="match status" value="1"/>
</dbReference>